<accession>A0A7J7CBA8</accession>
<dbReference type="AlphaFoldDB" id="A0A7J7CBA8"/>
<evidence type="ECO:0000256" key="2">
    <source>
        <dbReference type="ARBA" id="ARBA00022840"/>
    </source>
</evidence>
<dbReference type="GO" id="GO:0005524">
    <property type="term" value="F:ATP binding"/>
    <property type="evidence" value="ECO:0007669"/>
    <property type="project" value="UniProtKB-KW"/>
</dbReference>
<comment type="caution">
    <text evidence="5">The sequence shown here is derived from an EMBL/GenBank/DDBJ whole genome shotgun (WGS) entry which is preliminary data.</text>
</comment>
<evidence type="ECO:0000259" key="4">
    <source>
        <dbReference type="PROSITE" id="PS50011"/>
    </source>
</evidence>
<name>A0A7J7CBA8_TRIWF</name>
<keyword evidence="6" id="KW-1185">Reference proteome</keyword>
<dbReference type="SUPFAM" id="SSF56112">
    <property type="entry name" value="Protein kinase-like (PK-like)"/>
    <property type="match status" value="1"/>
</dbReference>
<dbReference type="Pfam" id="PF07714">
    <property type="entry name" value="PK_Tyr_Ser-Thr"/>
    <property type="match status" value="1"/>
</dbReference>
<dbReference type="InterPro" id="IPR000719">
    <property type="entry name" value="Prot_kinase_dom"/>
</dbReference>
<feature type="region of interest" description="Disordered" evidence="3">
    <location>
        <begin position="209"/>
        <end position="240"/>
    </location>
</feature>
<dbReference type="InParanoid" id="A0A7J7CBA8"/>
<keyword evidence="5" id="KW-0808">Transferase</keyword>
<evidence type="ECO:0000313" key="5">
    <source>
        <dbReference type="EMBL" id="KAF5731423.1"/>
    </source>
</evidence>
<dbReference type="EMBL" id="JAAARO010000018">
    <property type="protein sequence ID" value="KAF5731423.1"/>
    <property type="molecule type" value="Genomic_DNA"/>
</dbReference>
<dbReference type="Proteomes" id="UP000593562">
    <property type="component" value="Unassembled WGS sequence"/>
</dbReference>
<keyword evidence="5" id="KW-0418">Kinase</keyword>
<organism evidence="5 6">
    <name type="scientific">Tripterygium wilfordii</name>
    <name type="common">Thunder God vine</name>
    <dbReference type="NCBI Taxonomy" id="458696"/>
    <lineage>
        <taxon>Eukaryota</taxon>
        <taxon>Viridiplantae</taxon>
        <taxon>Streptophyta</taxon>
        <taxon>Embryophyta</taxon>
        <taxon>Tracheophyta</taxon>
        <taxon>Spermatophyta</taxon>
        <taxon>Magnoliopsida</taxon>
        <taxon>eudicotyledons</taxon>
        <taxon>Gunneridae</taxon>
        <taxon>Pentapetalae</taxon>
        <taxon>rosids</taxon>
        <taxon>fabids</taxon>
        <taxon>Celastrales</taxon>
        <taxon>Celastraceae</taxon>
        <taxon>Tripterygium</taxon>
    </lineage>
</organism>
<feature type="compositionally biased region" description="Basic and acidic residues" evidence="3">
    <location>
        <begin position="224"/>
        <end position="233"/>
    </location>
</feature>
<keyword evidence="2" id="KW-0067">ATP-binding</keyword>
<dbReference type="Gene3D" id="3.30.200.20">
    <property type="entry name" value="Phosphorylase Kinase, domain 1"/>
    <property type="match status" value="1"/>
</dbReference>
<evidence type="ECO:0000256" key="3">
    <source>
        <dbReference type="SAM" id="MobiDB-lite"/>
    </source>
</evidence>
<dbReference type="GO" id="GO:0004672">
    <property type="term" value="F:protein kinase activity"/>
    <property type="evidence" value="ECO:0007669"/>
    <property type="project" value="InterPro"/>
</dbReference>
<dbReference type="InterPro" id="IPR011009">
    <property type="entry name" value="Kinase-like_dom_sf"/>
</dbReference>
<dbReference type="PANTHER" id="PTHR27001">
    <property type="entry name" value="OS01G0253100 PROTEIN"/>
    <property type="match status" value="1"/>
</dbReference>
<feature type="domain" description="Protein kinase" evidence="4">
    <location>
        <begin position="273"/>
        <end position="558"/>
    </location>
</feature>
<evidence type="ECO:0000313" key="6">
    <source>
        <dbReference type="Proteomes" id="UP000593562"/>
    </source>
</evidence>
<gene>
    <name evidence="5" type="ORF">HS088_TW18G00100</name>
</gene>
<proteinExistence type="predicted"/>
<dbReference type="Gene3D" id="1.10.510.10">
    <property type="entry name" value="Transferase(Phosphotransferase) domain 1"/>
    <property type="match status" value="1"/>
</dbReference>
<dbReference type="PROSITE" id="PS50011">
    <property type="entry name" value="PROTEIN_KINASE_DOM"/>
    <property type="match status" value="1"/>
</dbReference>
<dbReference type="OrthoDB" id="1528077at2759"/>
<protein>
    <submittedName>
        <fullName evidence="5">Putative serine-threonine protein kinase plant-type</fullName>
    </submittedName>
</protein>
<dbReference type="GO" id="GO:0005886">
    <property type="term" value="C:plasma membrane"/>
    <property type="evidence" value="ECO:0007669"/>
    <property type="project" value="TreeGrafter"/>
</dbReference>
<dbReference type="PANTHER" id="PTHR27001:SF801">
    <property type="entry name" value="INACTIVE PROTEIN KINASE SELMODRAFT_444075-LIKE"/>
    <property type="match status" value="1"/>
</dbReference>
<keyword evidence="1" id="KW-0547">Nucleotide-binding</keyword>
<evidence type="ECO:0000256" key="1">
    <source>
        <dbReference type="ARBA" id="ARBA00022741"/>
    </source>
</evidence>
<reference evidence="5 6" key="1">
    <citation type="journal article" date="2020" name="Nat. Commun.">
        <title>Genome of Tripterygium wilfordii and identification of cytochrome P450 involved in triptolide biosynthesis.</title>
        <authorList>
            <person name="Tu L."/>
            <person name="Su P."/>
            <person name="Zhang Z."/>
            <person name="Gao L."/>
            <person name="Wang J."/>
            <person name="Hu T."/>
            <person name="Zhou J."/>
            <person name="Zhang Y."/>
            <person name="Zhao Y."/>
            <person name="Liu Y."/>
            <person name="Song Y."/>
            <person name="Tong Y."/>
            <person name="Lu Y."/>
            <person name="Yang J."/>
            <person name="Xu C."/>
            <person name="Jia M."/>
            <person name="Peters R.J."/>
            <person name="Huang L."/>
            <person name="Gao W."/>
        </authorList>
    </citation>
    <scope>NUCLEOTIDE SEQUENCE [LARGE SCALE GENOMIC DNA]</scope>
    <source>
        <strain evidence="6">cv. XIE 37</strain>
        <tissue evidence="5">Leaf</tissue>
    </source>
</reference>
<sequence>MNSRERREGKQTIVIVLEGMKVSTERRSLAPLWKAMNGGLSVEDEILVLTLLHIKPSETSLCGGFDVDRCSCWQSWEGQKYIKFLNREIGRRKEAYIQIFRPFYDSCKSEGVKFQVKVAAGFRPVETIVEEANIAKATWIVIDSCFAGDLSFRLSGTDCKMSMVSDHGEAIGCNYLVMNDEAQSSTAAEVNCSPKSPKLMTALLSGQQHQASDSFTEPSLPRSTCKETEKEQTNAEPYEQNEIKPSTQIIGSQENIFASEVDVLRRTPVELSWEIIVELTNGMWSVAQRSQEYCSTYYGYLSERASYVYLKRFSGNSSHDKLEAEIKAALYLHHKNIMSLIGYHKSENNTVLVFPYVREMTLDHYICESRRKYAESTFQEKMKIAIGIAQGVRYMHEECPRAPIAHGGLQPSIIVLTSSLRPMISGFERSTWLHLDPAPPVFNRCWLNDPLDHKSMELVKSDILSFGMLLLRLFCGRSAPLDDDKLMEWARPLLLQGAFHMLLESDDVDVHALYRVMNAATQCTRTNPISRPSISEVLSILKGEKDCTMISSPSENSF</sequence>
<dbReference type="InterPro" id="IPR001245">
    <property type="entry name" value="Ser-Thr/Tyr_kinase_cat_dom"/>
</dbReference>